<dbReference type="RefSeq" id="WP_187529082.1">
    <property type="nucleotide sequence ID" value="NZ_CP060724.1"/>
</dbReference>
<proteinExistence type="predicted"/>
<dbReference type="Gene3D" id="3.40.50.720">
    <property type="entry name" value="NAD(P)-binding Rossmann-like Domain"/>
    <property type="match status" value="1"/>
</dbReference>
<dbReference type="InterPro" id="IPR036291">
    <property type="entry name" value="NAD(P)-bd_dom_sf"/>
</dbReference>
<dbReference type="Proteomes" id="UP000515800">
    <property type="component" value="Chromosome"/>
</dbReference>
<accession>A0A7G9T573</accession>
<organism evidence="2 3">
    <name type="scientific">Weissella diestrammenae</name>
    <dbReference type="NCBI Taxonomy" id="1162633"/>
    <lineage>
        <taxon>Bacteria</taxon>
        <taxon>Bacillati</taxon>
        <taxon>Bacillota</taxon>
        <taxon>Bacilli</taxon>
        <taxon>Lactobacillales</taxon>
        <taxon>Lactobacillaceae</taxon>
        <taxon>Weissella</taxon>
    </lineage>
</organism>
<dbReference type="SUPFAM" id="SSF51735">
    <property type="entry name" value="NAD(P)-binding Rossmann-fold domains"/>
    <property type="match status" value="1"/>
</dbReference>
<dbReference type="KEGG" id="wdi:H9L19_07760"/>
<evidence type="ECO:0000313" key="3">
    <source>
        <dbReference type="Proteomes" id="UP000515800"/>
    </source>
</evidence>
<keyword evidence="3" id="KW-1185">Reference proteome</keyword>
<dbReference type="InterPro" id="IPR016040">
    <property type="entry name" value="NAD(P)-bd_dom"/>
</dbReference>
<protein>
    <submittedName>
        <fullName evidence="2">NAD(P)H-binding protein</fullName>
    </submittedName>
</protein>
<dbReference type="Pfam" id="PF13460">
    <property type="entry name" value="NAD_binding_10"/>
    <property type="match status" value="1"/>
</dbReference>
<name>A0A7G9T573_9LACO</name>
<feature type="domain" description="NAD(P)-binding" evidence="1">
    <location>
        <begin position="7"/>
        <end position="189"/>
    </location>
</feature>
<reference evidence="2 3" key="1">
    <citation type="submission" date="2020-08" db="EMBL/GenBank/DDBJ databases">
        <title>Genome sequence of Weissella diestrammenae KACC 16890T.</title>
        <authorList>
            <person name="Hyun D.-W."/>
            <person name="Bae J.-W."/>
        </authorList>
    </citation>
    <scope>NUCLEOTIDE SEQUENCE [LARGE SCALE GENOMIC DNA]</scope>
    <source>
        <strain evidence="2 3">KACC 16890</strain>
    </source>
</reference>
<dbReference type="EMBL" id="CP060724">
    <property type="protein sequence ID" value="QNN75248.1"/>
    <property type="molecule type" value="Genomic_DNA"/>
</dbReference>
<evidence type="ECO:0000313" key="2">
    <source>
        <dbReference type="EMBL" id="QNN75248.1"/>
    </source>
</evidence>
<evidence type="ECO:0000259" key="1">
    <source>
        <dbReference type="Pfam" id="PF13460"/>
    </source>
</evidence>
<dbReference type="AlphaFoldDB" id="A0A7G9T573"/>
<sequence>MKITILGAAGQISRLLIQRLLDETDAELVLFARQADTRLAQAFNMQFDDRITLVAGDFSDAKVLESAVSNADIVYLNTDHGQSVQQTLMAMDYVGVKRLIVAGVLGIYDEVTGAFGKWNRQMVGPIGERGAMIETLEASDLDYTYMRMTWLYNQAGKTDYVVSYKGEPFTGAQITRQAIVQYVLDLMDDSKRDIRVSVGLWEPGSEGLPKPSWY</sequence>
<gene>
    <name evidence="2" type="ORF">H9L19_07760</name>
</gene>